<evidence type="ECO:0000313" key="4">
    <source>
        <dbReference type="EMBL" id="GAB11712.1"/>
    </source>
</evidence>
<dbReference type="STRING" id="1073574.GOARA_087_00050"/>
<protein>
    <recommendedName>
        <fullName evidence="6">Glycoprotein</fullName>
    </recommendedName>
</protein>
<dbReference type="AlphaFoldDB" id="G7H787"/>
<evidence type="ECO:0000256" key="1">
    <source>
        <dbReference type="SAM" id="MobiDB-lite"/>
    </source>
</evidence>
<proteinExistence type="predicted"/>
<dbReference type="Pfam" id="PF19516">
    <property type="entry name" value="DUF6049"/>
    <property type="match status" value="1"/>
</dbReference>
<evidence type="ECO:0000313" key="5">
    <source>
        <dbReference type="Proteomes" id="UP000035088"/>
    </source>
</evidence>
<feature type="chain" id="PRO_5039031193" description="Glycoprotein" evidence="3">
    <location>
        <begin position="28"/>
        <end position="871"/>
    </location>
</feature>
<sequence length="871" mass="89947">MPCRQGRARPLAALLLLLGLVASPALGIPGADAAPDRTAPGRSATPDTSTGSDLPTSESGSRFAKISINGVKPTVVTTATGPNVVVAGTVHNTGDRILRSLHIRLQRGQPARRAVDLRRELADDPATFEINGPFTKIADELAPGAGTGFSLSLPLSGANGLRITDPGVYPILVNLNATPDYGAQARVADSRTLLPVLSLPPNRERAREFAQDPTAPAHSGLGPDGSIAANTRSPARFTMLWPLAAPSQVVPGRVGAGATDRIVLVNEDLARSLAPGGRLRNLLAGLRPVIGAADDDPRAAVRNGLCLAIDPDLLVTVSAMTRGYGVLADPDDPAGGAQPGTGEADAKGWLAELTAIAARQCVVALPYAGADLDALHRVANTELTRLAVSEPADLVDSILGVKSVRGMAIPAIGAITDDGAAELAKAEVPSALTSADSIAPRARSNPAGQYLADGVRVATFDQAISAALGAAGSSPRTPVLQGESGRVDLTGESTVSRRQAALAALAFPSIAVPDPRFPARPGDPLPVSGRSSLISPPSLWSITPEDAADLVATAGLLLRAGAATATPLADLTGAVARASAPARLVAPPGSALAGGPWWLPSTQAATSIDSSANLTWQLQGALVNTPSAASTPQRYMAPLRYDLLRAIPSPTAATPGTATAMRGTRGERVTAVADTLQLMRDSVSILDPGGKYTQVSERSPLLLVTRNELALPIRVRIETAAPLDFDIGDVGVIEIPARGTRQVQFPARSETSEATSVTFTLVSSSGVLLGGEPIKLSVNSNAYGKPLFVVTLVAAAILILLVARRLWHRFRGEPDPADADRPEASAQDRFLAGRDYTWRHNEAAHSTAPTEAANPPGEAHRHPADSESTDD</sequence>
<feature type="signal peptide" evidence="3">
    <location>
        <begin position="1"/>
        <end position="27"/>
    </location>
</feature>
<gene>
    <name evidence="4" type="ORF">GOARA_087_00050</name>
</gene>
<evidence type="ECO:0008006" key="6">
    <source>
        <dbReference type="Google" id="ProtNLM"/>
    </source>
</evidence>
<keyword evidence="2" id="KW-0472">Membrane</keyword>
<evidence type="ECO:0000256" key="3">
    <source>
        <dbReference type="SAM" id="SignalP"/>
    </source>
</evidence>
<feature type="transmembrane region" description="Helical" evidence="2">
    <location>
        <begin position="783"/>
        <end position="803"/>
    </location>
</feature>
<feature type="compositionally biased region" description="Polar residues" evidence="1">
    <location>
        <begin position="45"/>
        <end position="60"/>
    </location>
</feature>
<keyword evidence="2" id="KW-0812">Transmembrane</keyword>
<feature type="region of interest" description="Disordered" evidence="1">
    <location>
        <begin position="31"/>
        <end position="60"/>
    </location>
</feature>
<keyword evidence="3" id="KW-0732">Signal</keyword>
<dbReference type="InterPro" id="IPR046112">
    <property type="entry name" value="DUF6049"/>
</dbReference>
<comment type="caution">
    <text evidence="4">The sequence shown here is derived from an EMBL/GenBank/DDBJ whole genome shotgun (WGS) entry which is preliminary data.</text>
</comment>
<keyword evidence="5" id="KW-1185">Reference proteome</keyword>
<accession>G7H787</accession>
<reference evidence="4 5" key="1">
    <citation type="submission" date="2011-11" db="EMBL/GenBank/DDBJ databases">
        <title>Whole genome shotgun sequence of Gordonia araii NBRC 100433.</title>
        <authorList>
            <person name="Yoshida Y."/>
            <person name="Hosoyama A."/>
            <person name="Tsuchikane K."/>
            <person name="Katsumata H."/>
            <person name="Yamazaki S."/>
            <person name="Fujita N."/>
        </authorList>
    </citation>
    <scope>NUCLEOTIDE SEQUENCE [LARGE SCALE GENOMIC DNA]</scope>
    <source>
        <strain evidence="4 5">NBRC 100433</strain>
    </source>
</reference>
<keyword evidence="2" id="KW-1133">Transmembrane helix</keyword>
<dbReference type="Proteomes" id="UP000035088">
    <property type="component" value="Unassembled WGS sequence"/>
</dbReference>
<evidence type="ECO:0000256" key="2">
    <source>
        <dbReference type="SAM" id="Phobius"/>
    </source>
</evidence>
<feature type="compositionally biased region" description="Basic and acidic residues" evidence="1">
    <location>
        <begin position="812"/>
        <end position="823"/>
    </location>
</feature>
<name>G7H787_9ACTN</name>
<feature type="region of interest" description="Disordered" evidence="1">
    <location>
        <begin position="812"/>
        <end position="871"/>
    </location>
</feature>
<dbReference type="EMBL" id="BAEE01000087">
    <property type="protein sequence ID" value="GAB11712.1"/>
    <property type="molecule type" value="Genomic_DNA"/>
</dbReference>
<organism evidence="4 5">
    <name type="scientific">Gordonia araii NBRC 100433</name>
    <dbReference type="NCBI Taxonomy" id="1073574"/>
    <lineage>
        <taxon>Bacteria</taxon>
        <taxon>Bacillati</taxon>
        <taxon>Actinomycetota</taxon>
        <taxon>Actinomycetes</taxon>
        <taxon>Mycobacteriales</taxon>
        <taxon>Gordoniaceae</taxon>
        <taxon>Gordonia</taxon>
    </lineage>
</organism>